<evidence type="ECO:0000256" key="1">
    <source>
        <dbReference type="SAM" id="MobiDB-lite"/>
    </source>
</evidence>
<dbReference type="Proteomes" id="UP001160148">
    <property type="component" value="Unassembled WGS sequence"/>
</dbReference>
<proteinExistence type="predicted"/>
<evidence type="ECO:0000313" key="2">
    <source>
        <dbReference type="EMBL" id="CAI6346445.1"/>
    </source>
</evidence>
<dbReference type="EMBL" id="CARXXK010000001">
    <property type="protein sequence ID" value="CAI6346445.1"/>
    <property type="molecule type" value="Genomic_DNA"/>
</dbReference>
<reference evidence="2 3" key="1">
    <citation type="submission" date="2023-01" db="EMBL/GenBank/DDBJ databases">
        <authorList>
            <person name="Whitehead M."/>
        </authorList>
    </citation>
    <scope>NUCLEOTIDE SEQUENCE [LARGE SCALE GENOMIC DNA]</scope>
</reference>
<organism evidence="2 3">
    <name type="scientific">Macrosiphum euphorbiae</name>
    <name type="common">potato aphid</name>
    <dbReference type="NCBI Taxonomy" id="13131"/>
    <lineage>
        <taxon>Eukaryota</taxon>
        <taxon>Metazoa</taxon>
        <taxon>Ecdysozoa</taxon>
        <taxon>Arthropoda</taxon>
        <taxon>Hexapoda</taxon>
        <taxon>Insecta</taxon>
        <taxon>Pterygota</taxon>
        <taxon>Neoptera</taxon>
        <taxon>Paraneoptera</taxon>
        <taxon>Hemiptera</taxon>
        <taxon>Sternorrhyncha</taxon>
        <taxon>Aphidomorpha</taxon>
        <taxon>Aphidoidea</taxon>
        <taxon>Aphididae</taxon>
        <taxon>Macrosiphini</taxon>
        <taxon>Macrosiphum</taxon>
    </lineage>
</organism>
<protein>
    <submittedName>
        <fullName evidence="2">Uncharacterized protein</fullName>
    </submittedName>
</protein>
<name>A0AAV0VS85_9HEMI</name>
<comment type="caution">
    <text evidence="2">The sequence shown here is derived from an EMBL/GenBank/DDBJ whole genome shotgun (WGS) entry which is preliminary data.</text>
</comment>
<feature type="region of interest" description="Disordered" evidence="1">
    <location>
        <begin position="40"/>
        <end position="70"/>
    </location>
</feature>
<feature type="compositionally biased region" description="Basic and acidic residues" evidence="1">
    <location>
        <begin position="41"/>
        <end position="57"/>
    </location>
</feature>
<gene>
    <name evidence="2" type="ORF">MEUPH1_LOCUS3355</name>
</gene>
<accession>A0AAV0VS85</accession>
<dbReference type="AlphaFoldDB" id="A0AAV0VS85"/>
<evidence type="ECO:0000313" key="3">
    <source>
        <dbReference type="Proteomes" id="UP001160148"/>
    </source>
</evidence>
<sequence>MCRIKPRGTPFRLLHGYYPSFHDGMLRHLVTEEQPNGCTKLQERPEKQLKKNKEYGRPDMMPNTLQPSPI</sequence>
<keyword evidence="3" id="KW-1185">Reference proteome</keyword>